<keyword evidence="2" id="KW-1185">Reference proteome</keyword>
<organism evidence="1 2">
    <name type="scientific">Colletotrichum plurivorum</name>
    <dbReference type="NCBI Taxonomy" id="2175906"/>
    <lineage>
        <taxon>Eukaryota</taxon>
        <taxon>Fungi</taxon>
        <taxon>Dikarya</taxon>
        <taxon>Ascomycota</taxon>
        <taxon>Pezizomycotina</taxon>
        <taxon>Sordariomycetes</taxon>
        <taxon>Hypocreomycetidae</taxon>
        <taxon>Glomerellales</taxon>
        <taxon>Glomerellaceae</taxon>
        <taxon>Colletotrichum</taxon>
        <taxon>Colletotrichum orchidearum species complex</taxon>
    </lineage>
</organism>
<dbReference type="GO" id="GO:0016740">
    <property type="term" value="F:transferase activity"/>
    <property type="evidence" value="ECO:0007669"/>
    <property type="project" value="UniProtKB-KW"/>
</dbReference>
<dbReference type="AlphaFoldDB" id="A0A8H6J627"/>
<evidence type="ECO:0000313" key="1">
    <source>
        <dbReference type="EMBL" id="KAF6806816.1"/>
    </source>
</evidence>
<protein>
    <submittedName>
        <fullName evidence="1">Glycosyl transferase</fullName>
    </submittedName>
</protein>
<name>A0A8H6J627_9PEZI</name>
<comment type="caution">
    <text evidence="1">The sequence shown here is derived from an EMBL/GenBank/DDBJ whole genome shotgun (WGS) entry which is preliminary data.</text>
</comment>
<evidence type="ECO:0000313" key="2">
    <source>
        <dbReference type="Proteomes" id="UP000654918"/>
    </source>
</evidence>
<proteinExistence type="predicted"/>
<dbReference type="EMBL" id="WIGO01000665">
    <property type="protein sequence ID" value="KAF6806816.1"/>
    <property type="molecule type" value="Genomic_DNA"/>
</dbReference>
<accession>A0A8H6J627</accession>
<sequence>MSSILAGSDTPSPPPDSIASRLEQLLPTNVIDCIDISLWNNQPDFDPTTETSPTKVSTKIAYYVYCYVKDGLRGKALFSAFKTDFEEWSEPTIHAAPSTVRVYLRNYLLYHGVYIESSKFSKISQMLKAVADRDDFPLWTREQIQQVASRSNDFDDAIQDPKYARELMRKPVVPTIDELESILRQTTITTPQHFETREGGQVYLAEWRSTTFARIIQENPGKRKDEALEILFDKLVTLQHGLSMIHQGDEALRDALVGACRGARECDVAMFTPAATFEGVCNQLRSAVGQSMASTHPHQYLAEPSPSSEVGEAYWTDRKYNNSHNGSRDYRAQVVRRLQINLYNPRYVGTGL</sequence>
<reference evidence="1" key="1">
    <citation type="journal article" date="2020" name="Phytopathology">
        <title>Genome Sequence Resources of Colletotrichum truncatum, C. plurivorum, C. musicola, and C. sojae: Four Species Pathogenic to Soybean (Glycine max).</title>
        <authorList>
            <person name="Rogerio F."/>
            <person name="Boufleur T.R."/>
            <person name="Ciampi-Guillardi M."/>
            <person name="Sukno S.A."/>
            <person name="Thon M.R."/>
            <person name="Massola Junior N.S."/>
            <person name="Baroncelli R."/>
        </authorList>
    </citation>
    <scope>NUCLEOTIDE SEQUENCE</scope>
    <source>
        <strain evidence="1">LFN00145</strain>
    </source>
</reference>
<gene>
    <name evidence="1" type="ORF">CPLU01_15865</name>
</gene>
<keyword evidence="1" id="KW-0808">Transferase</keyword>
<dbReference type="Proteomes" id="UP000654918">
    <property type="component" value="Unassembled WGS sequence"/>
</dbReference>